<feature type="compositionally biased region" description="Polar residues" evidence="2">
    <location>
        <begin position="261"/>
        <end position="271"/>
    </location>
</feature>
<comment type="caution">
    <text evidence="4">The sequence shown here is derived from an EMBL/GenBank/DDBJ whole genome shotgun (WGS) entry which is preliminary data.</text>
</comment>
<keyword evidence="1" id="KW-0812">Transmembrane</keyword>
<feature type="transmembrane region" description="Helical" evidence="1">
    <location>
        <begin position="50"/>
        <end position="74"/>
    </location>
</feature>
<accession>A0A7Y9K923</accession>
<keyword evidence="5" id="KW-1185">Reference proteome</keyword>
<evidence type="ECO:0000259" key="3">
    <source>
        <dbReference type="PROSITE" id="PS50924"/>
    </source>
</evidence>
<dbReference type="PANTHER" id="PTHR35152">
    <property type="entry name" value="DOMAIN SIGNALLING PROTEIN, PUTATIVE (AFU_ORTHOLOGUE AFUA_5G11310)-RELATED"/>
    <property type="match status" value="1"/>
</dbReference>
<dbReference type="EMBL" id="JACCBT010000001">
    <property type="protein sequence ID" value="NYE10207.1"/>
    <property type="molecule type" value="Genomic_DNA"/>
</dbReference>
<reference evidence="4 5" key="1">
    <citation type="submission" date="2020-07" db="EMBL/GenBank/DDBJ databases">
        <title>Sequencing the genomes of 1000 actinobacteria strains.</title>
        <authorList>
            <person name="Klenk H.-P."/>
        </authorList>
    </citation>
    <scope>NUCLEOTIDE SEQUENCE [LARGE SCALE GENOMIC DNA]</scope>
    <source>
        <strain evidence="4 5">DSM 43461</strain>
    </source>
</reference>
<dbReference type="Proteomes" id="UP000591272">
    <property type="component" value="Unassembled WGS sequence"/>
</dbReference>
<proteinExistence type="predicted"/>
<feature type="transmembrane region" description="Helical" evidence="1">
    <location>
        <begin position="151"/>
        <end position="170"/>
    </location>
</feature>
<feature type="domain" description="MHYT" evidence="3">
    <location>
        <begin position="14"/>
        <end position="204"/>
    </location>
</feature>
<evidence type="ECO:0000313" key="4">
    <source>
        <dbReference type="EMBL" id="NYE10207.1"/>
    </source>
</evidence>
<keyword evidence="1" id="KW-1133">Transmembrane helix</keyword>
<dbReference type="PANTHER" id="PTHR35152:SF1">
    <property type="entry name" value="DOMAIN SIGNALLING PROTEIN, PUTATIVE (AFU_ORTHOLOGUE AFUA_5G11310)-RELATED"/>
    <property type="match status" value="1"/>
</dbReference>
<dbReference type="RefSeq" id="WP_179831756.1">
    <property type="nucleotide sequence ID" value="NZ_BMRD01000005.1"/>
</dbReference>
<protein>
    <submittedName>
        <fullName evidence="4">NO-binding membrane sensor protein with MHYT domain</fullName>
    </submittedName>
</protein>
<dbReference type="PROSITE" id="PS50924">
    <property type="entry name" value="MHYT"/>
    <property type="match status" value="1"/>
</dbReference>
<feature type="transmembrane region" description="Helical" evidence="1">
    <location>
        <begin position="177"/>
        <end position="200"/>
    </location>
</feature>
<feature type="region of interest" description="Disordered" evidence="2">
    <location>
        <begin position="260"/>
        <end position="280"/>
    </location>
</feature>
<evidence type="ECO:0000313" key="5">
    <source>
        <dbReference type="Proteomes" id="UP000591272"/>
    </source>
</evidence>
<sequence>MELALGHMETGMEHWTYAPLLAYLVSCLGCGLGLACTSRAWVGTRAIRNLWLAWSAVSIGGTGVWAMHFIAMVGTTVEGSEVSWNIPLTALSLLIAVGIVAVGMFVVGYSRAKLPALLLAGLLTGVGVAAMHYTGMAAMQVQGSIHYDMRIVALSVVIAVVAATAALWVTRDVRSKLAMAGAIPIMALAVSGMHYTGMAAAGFTMDHSAPAPTGAGVLSLTWPLIIWIGGCPVITLMLIALVPSGKEALEDRYHQEIFDQLSRQRQATQRPDPTYGIDRT</sequence>
<dbReference type="InterPro" id="IPR005330">
    <property type="entry name" value="MHYT_dom"/>
</dbReference>
<evidence type="ECO:0000256" key="2">
    <source>
        <dbReference type="SAM" id="MobiDB-lite"/>
    </source>
</evidence>
<dbReference type="GO" id="GO:0016020">
    <property type="term" value="C:membrane"/>
    <property type="evidence" value="ECO:0007669"/>
    <property type="project" value="UniProtKB-UniRule"/>
</dbReference>
<keyword evidence="1" id="KW-0472">Membrane</keyword>
<feature type="transmembrane region" description="Helical" evidence="1">
    <location>
        <begin position="86"/>
        <end position="109"/>
    </location>
</feature>
<feature type="transmembrane region" description="Helical" evidence="1">
    <location>
        <begin position="20"/>
        <end position="38"/>
    </location>
</feature>
<dbReference type="AlphaFoldDB" id="A0A7Y9K923"/>
<evidence type="ECO:0000256" key="1">
    <source>
        <dbReference type="PROSITE-ProRule" id="PRU00244"/>
    </source>
</evidence>
<feature type="transmembrane region" description="Helical" evidence="1">
    <location>
        <begin position="116"/>
        <end position="139"/>
    </location>
</feature>
<gene>
    <name evidence="4" type="ORF">BJ999_000503</name>
</gene>
<feature type="transmembrane region" description="Helical" evidence="1">
    <location>
        <begin position="220"/>
        <end position="242"/>
    </location>
</feature>
<organism evidence="4 5">
    <name type="scientific">Actinomadura citrea</name>
    <dbReference type="NCBI Taxonomy" id="46158"/>
    <lineage>
        <taxon>Bacteria</taxon>
        <taxon>Bacillati</taxon>
        <taxon>Actinomycetota</taxon>
        <taxon>Actinomycetes</taxon>
        <taxon>Streptosporangiales</taxon>
        <taxon>Thermomonosporaceae</taxon>
        <taxon>Actinomadura</taxon>
    </lineage>
</organism>
<name>A0A7Y9K923_9ACTN</name>
<dbReference type="Pfam" id="PF03707">
    <property type="entry name" value="MHYT"/>
    <property type="match status" value="2"/>
</dbReference>